<proteinExistence type="predicted"/>
<accession>A0A2R3IL26</accession>
<keyword evidence="1" id="KW-0614">Plasmid</keyword>
<dbReference type="EMBL" id="CP027167">
    <property type="protein sequence ID" value="AVK02591.1"/>
    <property type="molecule type" value="Genomic_DNA"/>
</dbReference>
<evidence type="ECO:0000313" key="2">
    <source>
        <dbReference type="Proteomes" id="UP000238390"/>
    </source>
</evidence>
<evidence type="ECO:0000313" key="1">
    <source>
        <dbReference type="EMBL" id="AVK02591.1"/>
    </source>
</evidence>
<reference evidence="1 2" key="1">
    <citation type="submission" date="2018-02" db="EMBL/GenBank/DDBJ databases">
        <title>FDA/CDC Antimicrobial Resistant Isolate Bank Genome Sequencing.</title>
        <authorList>
            <person name="Benahmed F.H."/>
            <person name="Lutgring J.D."/>
            <person name="Yoo B."/>
            <person name="Machado M."/>
            <person name="Brown A."/>
            <person name="McAllister G."/>
            <person name="Perry A."/>
            <person name="Halpin A.L."/>
            <person name="Vavikolanu K."/>
            <person name="Ott S."/>
            <person name="Zhao X."/>
            <person name="Tallon L.J."/>
            <person name="Sadzewicz L."/>
            <person name="Aluvathingal J."/>
            <person name="Nadendla S."/>
            <person name="Voskania-kordi A."/>
            <person name="Simonyan V."/>
            <person name="Patel J."/>
            <person name="Shawar R.M."/>
        </authorList>
    </citation>
    <scope>NUCLEOTIDE SEQUENCE [LARGE SCALE GENOMIC DNA]</scope>
    <source>
        <strain evidence="1 2">AR_0356</strain>
        <plasmid evidence="1 2">unnamed3</plasmid>
    </source>
</reference>
<protein>
    <submittedName>
        <fullName evidence="1">Uncharacterized protein</fullName>
    </submittedName>
</protein>
<name>A0A2R3IL26_9PSED</name>
<geneLocation type="plasmid" evidence="1 2">
    <name>unnamed3</name>
</geneLocation>
<organism evidence="1 2">
    <name type="scientific">Pseudomonas paraeruginosa</name>
    <dbReference type="NCBI Taxonomy" id="2994495"/>
    <lineage>
        <taxon>Bacteria</taxon>
        <taxon>Pseudomonadati</taxon>
        <taxon>Pseudomonadota</taxon>
        <taxon>Gammaproteobacteria</taxon>
        <taxon>Pseudomonadales</taxon>
        <taxon>Pseudomonadaceae</taxon>
        <taxon>Pseudomonas</taxon>
    </lineage>
</organism>
<dbReference type="AlphaFoldDB" id="A0A2R3IL26"/>
<dbReference type="Proteomes" id="UP000238390">
    <property type="component" value="Plasmid unnamed3"/>
</dbReference>
<keyword evidence="2" id="KW-1185">Reference proteome</keyword>
<sequence>MRLPSIAALLWQSVIGAEGRAENISGLKSVKILQILTALHCSVAIQRQLTNEPGTSNQVV</sequence>
<gene>
    <name evidence="1" type="ORF">CSB93_7045</name>
</gene>